<dbReference type="eggNOG" id="COG5640">
    <property type="taxonomic scope" value="Bacteria"/>
</dbReference>
<dbReference type="GO" id="GO:0004252">
    <property type="term" value="F:serine-type endopeptidase activity"/>
    <property type="evidence" value="ECO:0007669"/>
    <property type="project" value="InterPro"/>
</dbReference>
<dbReference type="PROSITE" id="PS00134">
    <property type="entry name" value="TRYPSIN_HIS"/>
    <property type="match status" value="1"/>
</dbReference>
<dbReference type="PRINTS" id="PR00722">
    <property type="entry name" value="CHYMOTRYPSIN"/>
</dbReference>
<dbReference type="RefSeq" id="WP_012826986.1">
    <property type="nucleotide sequence ID" value="NC_013440.1"/>
</dbReference>
<feature type="chain" id="PRO_5003011762" evidence="1">
    <location>
        <begin position="22"/>
        <end position="465"/>
    </location>
</feature>
<organism evidence="3 4">
    <name type="scientific">Haliangium ochraceum (strain DSM 14365 / JCM 11303 / SMP-2)</name>
    <dbReference type="NCBI Taxonomy" id="502025"/>
    <lineage>
        <taxon>Bacteria</taxon>
        <taxon>Pseudomonadati</taxon>
        <taxon>Myxococcota</taxon>
        <taxon>Polyangia</taxon>
        <taxon>Haliangiales</taxon>
        <taxon>Kofleriaceae</taxon>
        <taxon>Haliangium</taxon>
    </lineage>
</organism>
<dbReference type="InterPro" id="IPR001314">
    <property type="entry name" value="Peptidase_S1A"/>
</dbReference>
<dbReference type="PROSITE" id="PS50240">
    <property type="entry name" value="TRYPSIN_DOM"/>
    <property type="match status" value="1"/>
</dbReference>
<sequence>MIRFGAALLALLCGAAGCALAPQAPGPASDSEASAAATATNARAIVGGSASAGDAAVVAIGQRRSTCEARLVASCSGSLIAPRLVLTAAHCVLDPRLSNALEVYFGGDTETDTAADPDAALREVVHVAAHPDYAGAGDAADLAVLVLAREAPVAPLRVDAGALDSSWEGRRVRLLGFGQSYSSDPRTGVKRSGTAVITAVGSVDFRVEPDPAMSCHGDSGGPVLAERDGVEVLIGVSARGDPGCQLYGDNVRVDGFRDSFLAEWRAAAATWPAPAEVSAEDLRARGEALCTGACASDAECPAGLRCLPSIGDGVGPSLRCTLPGFTAGVFGDACSSDAACDDRCARVRGDDSADACLCYRSCTAPPTGDAGGGCRVAPGAGPGGSGGFGGSGSPVLWLSVLLLTLVCRVRGRLRCLTLPNALRVGWASSHSERGSNTDVSKHVELRIDRNDERHAGAGAGRLRRW</sequence>
<dbReference type="InterPro" id="IPR051333">
    <property type="entry name" value="CLIP_Serine_Protease"/>
</dbReference>
<dbReference type="GO" id="GO:0006508">
    <property type="term" value="P:proteolysis"/>
    <property type="evidence" value="ECO:0007669"/>
    <property type="project" value="InterPro"/>
</dbReference>
<evidence type="ECO:0000313" key="3">
    <source>
        <dbReference type="EMBL" id="ACY14378.1"/>
    </source>
</evidence>
<dbReference type="OrthoDB" id="5290391at2"/>
<dbReference type="KEGG" id="hoh:Hoch_1830"/>
<dbReference type="InterPro" id="IPR009003">
    <property type="entry name" value="Peptidase_S1_PA"/>
</dbReference>
<dbReference type="PROSITE" id="PS51257">
    <property type="entry name" value="PROKAR_LIPOPROTEIN"/>
    <property type="match status" value="1"/>
</dbReference>
<dbReference type="PANTHER" id="PTHR24260:SF136">
    <property type="entry name" value="GH08193P-RELATED"/>
    <property type="match status" value="1"/>
</dbReference>
<dbReference type="InterPro" id="IPR001254">
    <property type="entry name" value="Trypsin_dom"/>
</dbReference>
<evidence type="ECO:0000313" key="4">
    <source>
        <dbReference type="Proteomes" id="UP000001880"/>
    </source>
</evidence>
<evidence type="ECO:0000259" key="2">
    <source>
        <dbReference type="PROSITE" id="PS50240"/>
    </source>
</evidence>
<dbReference type="Proteomes" id="UP000001880">
    <property type="component" value="Chromosome"/>
</dbReference>
<proteinExistence type="predicted"/>
<feature type="signal peptide" evidence="1">
    <location>
        <begin position="1"/>
        <end position="21"/>
    </location>
</feature>
<dbReference type="SUPFAM" id="SSF50494">
    <property type="entry name" value="Trypsin-like serine proteases"/>
    <property type="match status" value="1"/>
</dbReference>
<dbReference type="InterPro" id="IPR018114">
    <property type="entry name" value="TRYPSIN_HIS"/>
</dbReference>
<keyword evidence="1" id="KW-0732">Signal</keyword>
<dbReference type="AlphaFoldDB" id="D0LY23"/>
<reference evidence="3 4" key="1">
    <citation type="journal article" date="2010" name="Stand. Genomic Sci.">
        <title>Complete genome sequence of Haliangium ochraceum type strain (SMP-2).</title>
        <authorList>
            <consortium name="US DOE Joint Genome Institute (JGI-PGF)"/>
            <person name="Ivanova N."/>
            <person name="Daum C."/>
            <person name="Lang E."/>
            <person name="Abt B."/>
            <person name="Kopitz M."/>
            <person name="Saunders E."/>
            <person name="Lapidus A."/>
            <person name="Lucas S."/>
            <person name="Glavina Del Rio T."/>
            <person name="Nolan M."/>
            <person name="Tice H."/>
            <person name="Copeland A."/>
            <person name="Cheng J.F."/>
            <person name="Chen F."/>
            <person name="Bruce D."/>
            <person name="Goodwin L."/>
            <person name="Pitluck S."/>
            <person name="Mavromatis K."/>
            <person name="Pati A."/>
            <person name="Mikhailova N."/>
            <person name="Chen A."/>
            <person name="Palaniappan K."/>
            <person name="Land M."/>
            <person name="Hauser L."/>
            <person name="Chang Y.J."/>
            <person name="Jeffries C.D."/>
            <person name="Detter J.C."/>
            <person name="Brettin T."/>
            <person name="Rohde M."/>
            <person name="Goker M."/>
            <person name="Bristow J."/>
            <person name="Markowitz V."/>
            <person name="Eisen J.A."/>
            <person name="Hugenholtz P."/>
            <person name="Kyrpides N.C."/>
            <person name="Klenk H.P."/>
        </authorList>
    </citation>
    <scope>NUCLEOTIDE SEQUENCE [LARGE SCALE GENOMIC DNA]</scope>
    <source>
        <strain evidence="4">DSM 14365 / CIP 107738 / JCM 11303 / AJ 13395 / SMP-2</strain>
    </source>
</reference>
<gene>
    <name evidence="3" type="ordered locus">Hoch_1830</name>
</gene>
<dbReference type="Gene3D" id="2.40.10.10">
    <property type="entry name" value="Trypsin-like serine proteases"/>
    <property type="match status" value="1"/>
</dbReference>
<dbReference type="STRING" id="502025.Hoch_1830"/>
<dbReference type="InterPro" id="IPR043504">
    <property type="entry name" value="Peptidase_S1_PA_chymotrypsin"/>
</dbReference>
<evidence type="ECO:0000256" key="1">
    <source>
        <dbReference type="SAM" id="SignalP"/>
    </source>
</evidence>
<dbReference type="Pfam" id="PF00089">
    <property type="entry name" value="Trypsin"/>
    <property type="match status" value="1"/>
</dbReference>
<dbReference type="HOGENOM" id="CLU_717113_0_0_7"/>
<name>D0LY23_HALO1</name>
<feature type="domain" description="Peptidase S1" evidence="2">
    <location>
        <begin position="45"/>
        <end position="270"/>
    </location>
</feature>
<dbReference type="SMART" id="SM00020">
    <property type="entry name" value="Tryp_SPc"/>
    <property type="match status" value="1"/>
</dbReference>
<dbReference type="EMBL" id="CP001804">
    <property type="protein sequence ID" value="ACY14378.1"/>
    <property type="molecule type" value="Genomic_DNA"/>
</dbReference>
<protein>
    <submittedName>
        <fullName evidence="3">Peptidase S1 and S6 chymotrypsin/Hap</fullName>
    </submittedName>
</protein>
<dbReference type="PANTHER" id="PTHR24260">
    <property type="match status" value="1"/>
</dbReference>
<accession>D0LY23</accession>
<keyword evidence="4" id="KW-1185">Reference proteome</keyword>